<dbReference type="KEGG" id="cput:CONPUDRAFT_88676"/>
<feature type="region of interest" description="Disordered" evidence="2">
    <location>
        <begin position="181"/>
        <end position="203"/>
    </location>
</feature>
<gene>
    <name evidence="3" type="ORF">CONPUDRAFT_88676</name>
</gene>
<keyword evidence="4" id="KW-1185">Reference proteome</keyword>
<evidence type="ECO:0000313" key="3">
    <source>
        <dbReference type="EMBL" id="EIW84457.1"/>
    </source>
</evidence>
<dbReference type="RefSeq" id="XP_007766152.1">
    <property type="nucleotide sequence ID" value="XM_007767962.1"/>
</dbReference>
<dbReference type="OMA" id="HIPFHLI"/>
<dbReference type="AlphaFoldDB" id="A0A5M3MZN7"/>
<proteinExistence type="predicted"/>
<dbReference type="OrthoDB" id="10264196at2759"/>
<dbReference type="PANTHER" id="PTHR10146:SF14">
    <property type="entry name" value="PYRIDOXAL PHOSPHATE HOMEOSTASIS PROTEIN"/>
    <property type="match status" value="1"/>
</dbReference>
<keyword evidence="1" id="KW-0663">Pyridoxal phosphate</keyword>
<accession>A0A5M3MZN7</accession>
<feature type="region of interest" description="Disordered" evidence="2">
    <location>
        <begin position="1"/>
        <end position="34"/>
    </location>
</feature>
<comment type="caution">
    <text evidence="3">The sequence shown here is derived from an EMBL/GenBank/DDBJ whole genome shotgun (WGS) entry which is preliminary data.</text>
</comment>
<sequence>MADLTPDELARKRKEERERAKAAEAVTEFTPERADELRQSLDEVRAHIVAASGAAQKHGSKPRLMAVSKTFTAGDVVACFEAGQRDFGENYLDMLQQKAALVGGELERKNLPKDIRWHYIGDIQHKGNKLVEIPTLYAVHTVYKLYHATDIDKALRKASSSPTSAPSPRTINIFLQIRTDEGKDVGLPPPPLTSTGTSNDSGTDDFAETEIAKLALHIVSSCPHLRLAGLMTIARETESARTDGGNADFETLVRTRDLLQAFLERVNAQRAEKGEGETLIRWGEEGDEGRLQLSMGMSGDYETALAMGADVIRLGRHVFGHRAYKPRKEKMA</sequence>
<dbReference type="InterPro" id="IPR011078">
    <property type="entry name" value="PyrdxlP_homeostasis"/>
</dbReference>
<dbReference type="Gene3D" id="3.20.20.10">
    <property type="entry name" value="Alanine racemase"/>
    <property type="match status" value="1"/>
</dbReference>
<dbReference type="SUPFAM" id="SSF51419">
    <property type="entry name" value="PLP-binding barrel"/>
    <property type="match status" value="1"/>
</dbReference>
<dbReference type="EMBL" id="JH711575">
    <property type="protein sequence ID" value="EIW84457.1"/>
    <property type="molecule type" value="Genomic_DNA"/>
</dbReference>
<evidence type="ECO:0000256" key="2">
    <source>
        <dbReference type="SAM" id="MobiDB-lite"/>
    </source>
</evidence>
<dbReference type="Proteomes" id="UP000053558">
    <property type="component" value="Unassembled WGS sequence"/>
</dbReference>
<organism evidence="3 4">
    <name type="scientific">Coniophora puteana (strain RWD-64-598)</name>
    <name type="common">Brown rot fungus</name>
    <dbReference type="NCBI Taxonomy" id="741705"/>
    <lineage>
        <taxon>Eukaryota</taxon>
        <taxon>Fungi</taxon>
        <taxon>Dikarya</taxon>
        <taxon>Basidiomycota</taxon>
        <taxon>Agaricomycotina</taxon>
        <taxon>Agaricomycetes</taxon>
        <taxon>Agaricomycetidae</taxon>
        <taxon>Boletales</taxon>
        <taxon>Coniophorineae</taxon>
        <taxon>Coniophoraceae</taxon>
        <taxon>Coniophora</taxon>
    </lineage>
</organism>
<dbReference type="PANTHER" id="PTHR10146">
    <property type="entry name" value="PROLINE SYNTHETASE CO-TRANSCRIBED BACTERIAL HOMOLOG PROTEIN"/>
    <property type="match status" value="1"/>
</dbReference>
<reference evidence="4" key="1">
    <citation type="journal article" date="2012" name="Science">
        <title>The Paleozoic origin of enzymatic lignin decomposition reconstructed from 31 fungal genomes.</title>
        <authorList>
            <person name="Floudas D."/>
            <person name="Binder M."/>
            <person name="Riley R."/>
            <person name="Barry K."/>
            <person name="Blanchette R.A."/>
            <person name="Henrissat B."/>
            <person name="Martinez A.T."/>
            <person name="Otillar R."/>
            <person name="Spatafora J.W."/>
            <person name="Yadav J.S."/>
            <person name="Aerts A."/>
            <person name="Benoit I."/>
            <person name="Boyd A."/>
            <person name="Carlson A."/>
            <person name="Copeland A."/>
            <person name="Coutinho P.M."/>
            <person name="de Vries R.P."/>
            <person name="Ferreira P."/>
            <person name="Findley K."/>
            <person name="Foster B."/>
            <person name="Gaskell J."/>
            <person name="Glotzer D."/>
            <person name="Gorecki P."/>
            <person name="Heitman J."/>
            <person name="Hesse C."/>
            <person name="Hori C."/>
            <person name="Igarashi K."/>
            <person name="Jurgens J.A."/>
            <person name="Kallen N."/>
            <person name="Kersten P."/>
            <person name="Kohler A."/>
            <person name="Kuees U."/>
            <person name="Kumar T.K.A."/>
            <person name="Kuo A."/>
            <person name="LaButti K."/>
            <person name="Larrondo L.F."/>
            <person name="Lindquist E."/>
            <person name="Ling A."/>
            <person name="Lombard V."/>
            <person name="Lucas S."/>
            <person name="Lundell T."/>
            <person name="Martin R."/>
            <person name="McLaughlin D.J."/>
            <person name="Morgenstern I."/>
            <person name="Morin E."/>
            <person name="Murat C."/>
            <person name="Nagy L.G."/>
            <person name="Nolan M."/>
            <person name="Ohm R.A."/>
            <person name="Patyshakuliyeva A."/>
            <person name="Rokas A."/>
            <person name="Ruiz-Duenas F.J."/>
            <person name="Sabat G."/>
            <person name="Salamov A."/>
            <person name="Samejima M."/>
            <person name="Schmutz J."/>
            <person name="Slot J.C."/>
            <person name="St John F."/>
            <person name="Stenlid J."/>
            <person name="Sun H."/>
            <person name="Sun S."/>
            <person name="Syed K."/>
            <person name="Tsang A."/>
            <person name="Wiebenga A."/>
            <person name="Young D."/>
            <person name="Pisabarro A."/>
            <person name="Eastwood D.C."/>
            <person name="Martin F."/>
            <person name="Cullen D."/>
            <person name="Grigoriev I.V."/>
            <person name="Hibbett D.S."/>
        </authorList>
    </citation>
    <scope>NUCLEOTIDE SEQUENCE [LARGE SCALE GENOMIC DNA]</scope>
    <source>
        <strain evidence="4">RWD-64-598 SS2</strain>
    </source>
</reference>
<dbReference type="InterPro" id="IPR029066">
    <property type="entry name" value="PLP-binding_barrel"/>
</dbReference>
<name>A0A5M3MZN7_CONPW</name>
<dbReference type="GeneID" id="19211269"/>
<dbReference type="GO" id="GO:0030170">
    <property type="term" value="F:pyridoxal phosphate binding"/>
    <property type="evidence" value="ECO:0007669"/>
    <property type="project" value="InterPro"/>
</dbReference>
<protein>
    <submittedName>
        <fullName evidence="3">Uncharacterized protein</fullName>
    </submittedName>
</protein>
<evidence type="ECO:0000313" key="4">
    <source>
        <dbReference type="Proteomes" id="UP000053558"/>
    </source>
</evidence>
<evidence type="ECO:0000256" key="1">
    <source>
        <dbReference type="ARBA" id="ARBA00022898"/>
    </source>
</evidence>
<feature type="compositionally biased region" description="Basic and acidic residues" evidence="2">
    <location>
        <begin position="8"/>
        <end position="22"/>
    </location>
</feature>